<dbReference type="PhylomeDB" id="A0A022QT81"/>
<gene>
    <name evidence="4" type="ORF">MIMGU_mgv1a007955mg</name>
</gene>
<keyword evidence="5" id="KW-1185">Reference proteome</keyword>
<dbReference type="PROSITE" id="PS50105">
    <property type="entry name" value="SAM_DOMAIN"/>
    <property type="match status" value="1"/>
</dbReference>
<dbReference type="Proteomes" id="UP000030748">
    <property type="component" value="Unassembled WGS sequence"/>
</dbReference>
<dbReference type="eggNOG" id="KOG4374">
    <property type="taxonomic scope" value="Eukaryota"/>
</dbReference>
<evidence type="ECO:0000259" key="3">
    <source>
        <dbReference type="PROSITE" id="PS50105"/>
    </source>
</evidence>
<keyword evidence="1" id="KW-0677">Repeat</keyword>
<dbReference type="AlphaFoldDB" id="A0A022QT81"/>
<proteinExistence type="predicted"/>
<dbReference type="EMBL" id="KI631169">
    <property type="protein sequence ID" value="EYU29690.1"/>
    <property type="molecule type" value="Genomic_DNA"/>
</dbReference>
<dbReference type="GO" id="GO:0005737">
    <property type="term" value="C:cytoplasm"/>
    <property type="evidence" value="ECO:0000318"/>
    <property type="project" value="GO_Central"/>
</dbReference>
<evidence type="ECO:0000313" key="5">
    <source>
        <dbReference type="Proteomes" id="UP000030748"/>
    </source>
</evidence>
<accession>A0A022QT81</accession>
<feature type="domain" description="SAM" evidence="3">
    <location>
        <begin position="329"/>
        <end position="388"/>
    </location>
</feature>
<dbReference type="SUPFAM" id="SSF47769">
    <property type="entry name" value="SAM/Pointed domain"/>
    <property type="match status" value="1"/>
</dbReference>
<feature type="region of interest" description="Disordered" evidence="2">
    <location>
        <begin position="90"/>
        <end position="119"/>
    </location>
</feature>
<protein>
    <recommendedName>
        <fullName evidence="3">SAM domain-containing protein</fullName>
    </recommendedName>
</protein>
<organism evidence="4 5">
    <name type="scientific">Erythranthe guttata</name>
    <name type="common">Yellow monkey flower</name>
    <name type="synonym">Mimulus guttatus</name>
    <dbReference type="NCBI Taxonomy" id="4155"/>
    <lineage>
        <taxon>Eukaryota</taxon>
        <taxon>Viridiplantae</taxon>
        <taxon>Streptophyta</taxon>
        <taxon>Embryophyta</taxon>
        <taxon>Tracheophyta</taxon>
        <taxon>Spermatophyta</taxon>
        <taxon>Magnoliopsida</taxon>
        <taxon>eudicotyledons</taxon>
        <taxon>Gunneridae</taxon>
        <taxon>Pentapetalae</taxon>
        <taxon>asterids</taxon>
        <taxon>lamiids</taxon>
        <taxon>Lamiales</taxon>
        <taxon>Phrymaceae</taxon>
        <taxon>Erythranthe</taxon>
    </lineage>
</organism>
<dbReference type="Pfam" id="PF00536">
    <property type="entry name" value="SAM_1"/>
    <property type="match status" value="1"/>
</dbReference>
<dbReference type="Gene3D" id="1.10.150.50">
    <property type="entry name" value="Transcription Factor, Ets-1"/>
    <property type="match status" value="1"/>
</dbReference>
<feature type="compositionally biased region" description="Polar residues" evidence="2">
    <location>
        <begin position="92"/>
        <end position="101"/>
    </location>
</feature>
<dbReference type="InterPro" id="IPR001660">
    <property type="entry name" value="SAM"/>
</dbReference>
<dbReference type="KEGG" id="egt:105966557"/>
<dbReference type="InterPro" id="IPR013761">
    <property type="entry name" value="SAM/pointed_sf"/>
</dbReference>
<evidence type="ECO:0000313" key="4">
    <source>
        <dbReference type="EMBL" id="EYU29690.1"/>
    </source>
</evidence>
<dbReference type="PANTHER" id="PTHR10627">
    <property type="entry name" value="SCP160"/>
    <property type="match status" value="1"/>
</dbReference>
<dbReference type="GO" id="GO:0004620">
    <property type="term" value="F:phospholipase activity"/>
    <property type="evidence" value="ECO:0000318"/>
    <property type="project" value="GO_Central"/>
</dbReference>
<dbReference type="OrthoDB" id="76949at2759"/>
<evidence type="ECO:0000256" key="1">
    <source>
        <dbReference type="ARBA" id="ARBA00022737"/>
    </source>
</evidence>
<evidence type="ECO:0000256" key="2">
    <source>
        <dbReference type="SAM" id="MobiDB-lite"/>
    </source>
</evidence>
<name>A0A022QT81_ERYGU</name>
<dbReference type="PANTHER" id="PTHR10627:SF74">
    <property type="entry name" value="OS08G0526500 PROTEIN"/>
    <property type="match status" value="1"/>
</dbReference>
<dbReference type="SMART" id="SM00454">
    <property type="entry name" value="SAM"/>
    <property type="match status" value="1"/>
</dbReference>
<dbReference type="OMA" id="HETTQCA"/>
<sequence>MSETSRSRVTITLGRTGQVVKRGGSTLETSFTDSHAVAGSKRSIRERLGNNVDSSAQFNNKRHRSDGRAADAYDGLSKDDLRYKIMQKNIHKQGQNSQQSGGDLRNFLSRPAQSTTNTIATRDRIPEPKDTRLRYLESMDGKQHFTEARDGRHIPPPVTRYSSQHIPELRSEHAPDPRRQHIMEGRESVRSILEEKDVRHHLMQEQRAPNPVTRMESGINSHSHSPWTLDRLRRRSPDETLPTSRGVVAPKRDEVVQRSFAVRGYDDARTSTYMSKDPVEMSRPMASSHLVKMVPSVGQMKAVAPVASSPPLPGSLVQRSAYVVSDQVTVDSFLRSLGLEKFAVLFKAEEVDMYSLKRMNERDLKELGIPMGPRKKILLALQPRLKQQA</sequence>
<reference evidence="4 5" key="1">
    <citation type="journal article" date="2013" name="Proc. Natl. Acad. Sci. U.S.A.">
        <title>Fine-scale variation in meiotic recombination in Mimulus inferred from population shotgun sequencing.</title>
        <authorList>
            <person name="Hellsten U."/>
            <person name="Wright K.M."/>
            <person name="Jenkins J."/>
            <person name="Shu S."/>
            <person name="Yuan Y."/>
            <person name="Wessler S.R."/>
            <person name="Schmutz J."/>
            <person name="Willis J.H."/>
            <person name="Rokhsar D.S."/>
        </authorList>
    </citation>
    <scope>NUCLEOTIDE SEQUENCE [LARGE SCALE GENOMIC DNA]</scope>
    <source>
        <strain evidence="5">cv. DUN x IM62</strain>
    </source>
</reference>